<keyword evidence="4" id="KW-0808">Transferase</keyword>
<name>A0A7U9KX82_9ACTN</name>
<keyword evidence="2" id="KW-0596">Phosphopantetheine</keyword>
<evidence type="ECO:0000256" key="6">
    <source>
        <dbReference type="ARBA" id="ARBA00023268"/>
    </source>
</evidence>
<dbReference type="Gene3D" id="3.10.129.110">
    <property type="entry name" value="Polyketide synthase dehydratase"/>
    <property type="match status" value="1"/>
</dbReference>
<dbReference type="InterPro" id="IPR009081">
    <property type="entry name" value="PP-bd_ACP"/>
</dbReference>
<dbReference type="InterPro" id="IPR050091">
    <property type="entry name" value="PKS_NRPS_Biosynth_Enz"/>
</dbReference>
<feature type="domain" description="PKS/mFAS DH" evidence="12">
    <location>
        <begin position="918"/>
        <end position="1206"/>
    </location>
</feature>
<dbReference type="Gene3D" id="3.40.47.10">
    <property type="match status" value="1"/>
</dbReference>
<dbReference type="Gene3D" id="3.40.50.720">
    <property type="entry name" value="NAD(P)-binding Rossmann-like Domain"/>
    <property type="match status" value="3"/>
</dbReference>
<dbReference type="SMART" id="SM01294">
    <property type="entry name" value="PKS_PP_betabranch"/>
    <property type="match status" value="1"/>
</dbReference>
<dbReference type="GO" id="GO:0031177">
    <property type="term" value="F:phosphopantetheine binding"/>
    <property type="evidence" value="ECO:0007669"/>
    <property type="project" value="InterPro"/>
</dbReference>
<dbReference type="SMART" id="SM00825">
    <property type="entry name" value="PKS_KS"/>
    <property type="match status" value="1"/>
</dbReference>
<dbReference type="PROSITE" id="PS50075">
    <property type="entry name" value="CARRIER"/>
    <property type="match status" value="1"/>
</dbReference>
<dbReference type="SMART" id="SM00826">
    <property type="entry name" value="PKS_DH"/>
    <property type="match status" value="1"/>
</dbReference>
<dbReference type="SUPFAM" id="SSF50129">
    <property type="entry name" value="GroES-like"/>
    <property type="match status" value="1"/>
</dbReference>
<protein>
    <submittedName>
        <fullName evidence="13">Mycocerosic acid synthase-like polyketide synthase</fullName>
    </submittedName>
</protein>
<comment type="pathway">
    <text evidence="1">Antibiotic biosynthesis.</text>
</comment>
<evidence type="ECO:0000313" key="14">
    <source>
        <dbReference type="Proteomes" id="UP000287830"/>
    </source>
</evidence>
<dbReference type="GO" id="GO:0033068">
    <property type="term" value="P:macrolide biosynthetic process"/>
    <property type="evidence" value="ECO:0007669"/>
    <property type="project" value="UniProtKB-ARBA"/>
</dbReference>
<dbReference type="Pfam" id="PF02801">
    <property type="entry name" value="Ketoacyl-synt_C"/>
    <property type="match status" value="1"/>
</dbReference>
<dbReference type="Gene3D" id="3.40.366.10">
    <property type="entry name" value="Malonyl-Coenzyme A Acyl Carrier Protein, domain 2"/>
    <property type="match status" value="1"/>
</dbReference>
<dbReference type="GO" id="GO:0005886">
    <property type="term" value="C:plasma membrane"/>
    <property type="evidence" value="ECO:0007669"/>
    <property type="project" value="TreeGrafter"/>
</dbReference>
<organism evidence="13 14">
    <name type="scientific">Streptomyces chrestomyceticus JCM 4735</name>
    <dbReference type="NCBI Taxonomy" id="1306181"/>
    <lineage>
        <taxon>Bacteria</taxon>
        <taxon>Bacillati</taxon>
        <taxon>Actinomycetota</taxon>
        <taxon>Actinomycetes</taxon>
        <taxon>Kitasatosporales</taxon>
        <taxon>Streptomycetaceae</taxon>
        <taxon>Streptomyces</taxon>
    </lineage>
</organism>
<dbReference type="InterPro" id="IPR016035">
    <property type="entry name" value="Acyl_Trfase/lysoPLipase"/>
</dbReference>
<dbReference type="CDD" id="cd05195">
    <property type="entry name" value="enoyl_red"/>
    <property type="match status" value="1"/>
</dbReference>
<dbReference type="InterPro" id="IPR014031">
    <property type="entry name" value="Ketoacyl_synth_C"/>
</dbReference>
<sequence>MSAVIPRHDEAAGPAEPVAVVGAGCRLPGGVASLAGLWRLLEAEREAVIEVPPGRWDTRRLHAELPPNTVERIRRGGFLTEDITAFDPDFFGISGPEARWLDPQHRLLLEVAWEACEHAGIPVEALRGTTTGVFTGMYVPDHLVRSHRTPQETGPYWMTGAMHGVGAGRLSFLMDLHGPSLAVDTACSSSLVALHLACQSLRARECDAALAAGASVVLSPEAMISEARWDMFSPTGHCHSFDAAADGYVRAEGCGVVLLKRLQDAVRDGDRILAVVRGSAVNQDGRSVRLTAPSQQAQQRVGEAALARSGADPGQVGMVEAHGAGTAVGDPIEFAALNAVYGPGPGRCALGSLKSNIGHTEPASGIAGLLKTIVCLQHGRVPATLHFQRWNPQIDADGSRLFVPTRCQSWPVEAGPRLAAVTSYGVGGTNAHVIVEQAPALASSPVTGPAALSRKAAARAHGEGSAAVAQPTFLLSGGSGAALRAASGRLAEWLEDEGARVPLRDVAHTLAVRRSHAQQRLGVVAGGRNALVERLRAHATGQPAPGLVDGKVGKVGAGAVFVYSGHGSQWAGMGQRLLAHSAPFAAAIDELEPLLQAEGGFSLRKVLAAPEVVSGVDRVQPVIFAYQIALTALWQAHGVQPAAVIGHSMGEVAAVVVAGGLSLADGVRVICRRARLLKRTAGRGAMASVQLGAAEVEAELRRAGADAVSVAVVAAPHNTVVSGDAGQVGDLLRMWEERGVGVARVRVDVASHSAQMDPVLDDLRTALREVTPRTPKLHFYSTVLDDPRADAAFDAAYWCANQRRPVLFSSAITTAAGDGHGLFLEVNAHPLLTRAVEATLAGAGNTHARTVPALQRDEDECLTFATRLAAAHCAGFPVPWQRLLEAGQLADVPPTAFERRPHRVEPSTLTQGSPERPHPLLGEHVADPQDDGRHLWQGAVGIGRMPWLADHRLEGLAVLPAACYCEMALAAADTVFPGSPGRAEVCDIDFQLMLPVEEHDTPVTVICEPADEHRADWQMRSRPADEPWQRHSTAHLTCDTPPSPEPANLAGLRARYRRPADLAPLRDRWHTAHGLQYGPGCQSLTALNLPQQGTAGALAEVTVPDAARPGAASYRWHPVLLDAGLQAMLALWHHATDVDDGHTFPRGIGRLRTYADTTRARWCHVRLDAARPREATGSFQLLDESGAVLAEAEDVRFAHGAPPPAQERFNAPLLQQRWEPVPLAADTKAGGSWLLVSSDADDPPAAAFAHALETRGATVHRLAAPPPAPAPHRLFGTFLSQADGGLDGIIVWLPSPRPVPNALGAEHALQHVAHVVQSLKALAEHAEDARPRLTVITRAAQWVRPDDRPHLDQAGVRGLLRVLTYEHPELLPTLIDADGATTAAHLADEVLAGPEERADEVAWRGATRYLARLTHAPLEAHERRYTDCRFETHTLTVRCRQAHDVSTAELVRGARRSPGPGQVQIRVQATGTALPAPAGEQPGPDAVECAGTVSAVGPDVHTVRTGQQVIAVLEPAEMSNYALARADWVLPLPDGMRPAEAACLPLPCLTAWYGLRHLARLEPREHVLVHDAGHGAGLAAVHIARARKATVWATAATAAQRRYLNGIGVSCLPSPGAHGFADAARHAAGTAGFQVIFTGSALTAQALRACLDALAAAGRLVAAVTPAGAEAIRLAWTAFGKGITVSTFDSRQLLTGAPETVAGVLAEVGPALARGDLPAWPCTVYPVTDAATALRAAPEGRHTGSLALAWPGAGAVTAVTPPTEVPVVRADASYVITGGLGGLGMLVCRWLAGHGAGTVVVNSRSAPSAETAEVLDELRCAGTRIEVVRGDIAAPGTAENLVHAAEAGGMPLRGVVHAAMDLKDATATGIDAQLLEKVWRPKAHGAWRLHEATGARELDWWVLFSSFTSTVGSPGQGAYAAANAWLDEFASWRRAQNLPATAINWGPWAEVGRGAQTRARGFDMITPEEGIAALEHLLRHDRQRTAYIALHPHDWLAAYPATASSPFFQPLITPHNDTEAPGDLLEDLTRAEQTQRLERLQDHIIGELADVLSRDAKRIDPGASLVSLGLDSLLTIELRNRLQRTLRCDIPRTALWTKPTLTALAEDLLDRLALPQKG</sequence>
<evidence type="ECO:0000256" key="8">
    <source>
        <dbReference type="PROSITE-ProRule" id="PRU01363"/>
    </source>
</evidence>
<dbReference type="InterPro" id="IPR018201">
    <property type="entry name" value="Ketoacyl_synth_AS"/>
</dbReference>
<dbReference type="PANTHER" id="PTHR43775:SF37">
    <property type="entry name" value="SI:DKEY-61P9.11"/>
    <property type="match status" value="1"/>
</dbReference>
<evidence type="ECO:0000256" key="7">
    <source>
        <dbReference type="ARBA" id="ARBA00023315"/>
    </source>
</evidence>
<evidence type="ECO:0000256" key="4">
    <source>
        <dbReference type="ARBA" id="ARBA00022679"/>
    </source>
</evidence>
<dbReference type="PROSITE" id="PS52004">
    <property type="entry name" value="KS3_2"/>
    <property type="match status" value="1"/>
</dbReference>
<feature type="region of interest" description="C-terminal hotdog fold" evidence="8">
    <location>
        <begin position="1057"/>
        <end position="1206"/>
    </location>
</feature>
<dbReference type="Pfam" id="PF00550">
    <property type="entry name" value="PP-binding"/>
    <property type="match status" value="1"/>
</dbReference>
<dbReference type="EMBL" id="BHZC01000001">
    <property type="protein sequence ID" value="GCD35661.1"/>
    <property type="molecule type" value="Genomic_DNA"/>
</dbReference>
<dbReference type="GO" id="GO:0016491">
    <property type="term" value="F:oxidoreductase activity"/>
    <property type="evidence" value="ECO:0007669"/>
    <property type="project" value="InterPro"/>
</dbReference>
<feature type="region of interest" description="N-terminal hotdog fold" evidence="8">
    <location>
        <begin position="918"/>
        <end position="1043"/>
    </location>
</feature>
<dbReference type="Pfam" id="PF08659">
    <property type="entry name" value="KR"/>
    <property type="match status" value="1"/>
</dbReference>
<keyword evidence="3" id="KW-0597">Phosphoprotein</keyword>
<dbReference type="SUPFAM" id="SSF47336">
    <property type="entry name" value="ACP-like"/>
    <property type="match status" value="1"/>
</dbReference>
<dbReference type="Proteomes" id="UP000287830">
    <property type="component" value="Unassembled WGS sequence"/>
</dbReference>
<dbReference type="SUPFAM" id="SSF55048">
    <property type="entry name" value="Probable ACP-binding domain of malonyl-CoA ACP transacylase"/>
    <property type="match status" value="1"/>
</dbReference>
<dbReference type="SUPFAM" id="SSF53901">
    <property type="entry name" value="Thiolase-like"/>
    <property type="match status" value="1"/>
</dbReference>
<dbReference type="InterPro" id="IPR036736">
    <property type="entry name" value="ACP-like_sf"/>
</dbReference>
<dbReference type="Pfam" id="PF22621">
    <property type="entry name" value="CurL-like_PKS_C"/>
    <property type="match status" value="1"/>
</dbReference>
<dbReference type="GO" id="GO:0005737">
    <property type="term" value="C:cytoplasm"/>
    <property type="evidence" value="ECO:0007669"/>
    <property type="project" value="TreeGrafter"/>
</dbReference>
<dbReference type="InterPro" id="IPR036291">
    <property type="entry name" value="NAD(P)-bd_dom_sf"/>
</dbReference>
<evidence type="ECO:0000259" key="10">
    <source>
        <dbReference type="PROSITE" id="PS50075"/>
    </source>
</evidence>
<dbReference type="GO" id="GO:0004312">
    <property type="term" value="F:fatty acid synthase activity"/>
    <property type="evidence" value="ECO:0007669"/>
    <property type="project" value="TreeGrafter"/>
</dbReference>
<dbReference type="PROSITE" id="PS00606">
    <property type="entry name" value="KS3_1"/>
    <property type="match status" value="1"/>
</dbReference>
<dbReference type="FunFam" id="3.40.47.10:FF:000019">
    <property type="entry name" value="Polyketide synthase type I"/>
    <property type="match status" value="1"/>
</dbReference>
<dbReference type="InterPro" id="IPR020841">
    <property type="entry name" value="PKS_Beta-ketoAc_synthase_dom"/>
</dbReference>
<comment type="caution">
    <text evidence="13">The sequence shown here is derived from an EMBL/GenBank/DDBJ whole genome shotgun (WGS) entry which is preliminary data.</text>
</comment>
<evidence type="ECO:0000256" key="1">
    <source>
        <dbReference type="ARBA" id="ARBA00004792"/>
    </source>
</evidence>
<dbReference type="Pfam" id="PF13602">
    <property type="entry name" value="ADH_zinc_N_2"/>
    <property type="match status" value="1"/>
</dbReference>
<dbReference type="InterPro" id="IPR057326">
    <property type="entry name" value="KR_dom"/>
</dbReference>
<dbReference type="InterPro" id="IPR016039">
    <property type="entry name" value="Thiolase-like"/>
</dbReference>
<dbReference type="GO" id="GO:0004315">
    <property type="term" value="F:3-oxoacyl-[acyl-carrier-protein] synthase activity"/>
    <property type="evidence" value="ECO:0007669"/>
    <property type="project" value="InterPro"/>
</dbReference>
<evidence type="ECO:0000256" key="2">
    <source>
        <dbReference type="ARBA" id="ARBA00022450"/>
    </source>
</evidence>
<dbReference type="GO" id="GO:0006633">
    <property type="term" value="P:fatty acid biosynthetic process"/>
    <property type="evidence" value="ECO:0007669"/>
    <property type="project" value="InterPro"/>
</dbReference>
<dbReference type="Gene3D" id="3.30.70.250">
    <property type="entry name" value="Malonyl-CoA ACP transacylase, ACP-binding"/>
    <property type="match status" value="1"/>
</dbReference>
<feature type="domain" description="Ketosynthase family 3 (KS3)" evidence="11">
    <location>
        <begin position="15"/>
        <end position="437"/>
    </location>
</feature>
<evidence type="ECO:0000256" key="3">
    <source>
        <dbReference type="ARBA" id="ARBA00022553"/>
    </source>
</evidence>
<dbReference type="SMART" id="SM00829">
    <property type="entry name" value="PKS_ER"/>
    <property type="match status" value="1"/>
</dbReference>
<feature type="active site" description="Proton acceptor; for dehydratase activity" evidence="8">
    <location>
        <position position="951"/>
    </location>
</feature>
<feature type="domain" description="Carrier" evidence="10">
    <location>
        <begin position="2035"/>
        <end position="2112"/>
    </location>
</feature>
<dbReference type="InterPro" id="IPR049552">
    <property type="entry name" value="PKS_DH_N"/>
</dbReference>
<dbReference type="InterPro" id="IPR014030">
    <property type="entry name" value="Ketoacyl_synth_N"/>
</dbReference>
<dbReference type="PROSITE" id="PS52019">
    <property type="entry name" value="PKS_MFAS_DH"/>
    <property type="match status" value="1"/>
</dbReference>
<dbReference type="Pfam" id="PF00109">
    <property type="entry name" value="ketoacyl-synt"/>
    <property type="match status" value="1"/>
</dbReference>
<evidence type="ECO:0000313" key="13">
    <source>
        <dbReference type="EMBL" id="GCD35661.1"/>
    </source>
</evidence>
<dbReference type="Gene3D" id="1.10.1200.10">
    <property type="entry name" value="ACP-like"/>
    <property type="match status" value="1"/>
</dbReference>
<dbReference type="InterPro" id="IPR049900">
    <property type="entry name" value="PKS_mFAS_DH"/>
</dbReference>
<feature type="region of interest" description="Disordered" evidence="9">
    <location>
        <begin position="898"/>
        <end position="922"/>
    </location>
</feature>
<dbReference type="SMART" id="SM00822">
    <property type="entry name" value="PKS_KR"/>
    <property type="match status" value="1"/>
</dbReference>
<dbReference type="InterPro" id="IPR006162">
    <property type="entry name" value="Ppantetheine_attach_site"/>
</dbReference>
<dbReference type="Pfam" id="PF21089">
    <property type="entry name" value="PKS_DH_N"/>
    <property type="match status" value="1"/>
</dbReference>
<dbReference type="SUPFAM" id="SSF52151">
    <property type="entry name" value="FabD/lysophospholipase-like"/>
    <property type="match status" value="1"/>
</dbReference>
<dbReference type="SMART" id="SM00827">
    <property type="entry name" value="PKS_AT"/>
    <property type="match status" value="1"/>
</dbReference>
<dbReference type="RefSeq" id="WP_125045539.1">
    <property type="nucleotide sequence ID" value="NZ_BHZC01000001.1"/>
</dbReference>
<dbReference type="PROSITE" id="PS00012">
    <property type="entry name" value="PHOSPHOPANTETHEINE"/>
    <property type="match status" value="1"/>
</dbReference>
<dbReference type="InterPro" id="IPR020807">
    <property type="entry name" value="PKS_DH"/>
</dbReference>
<dbReference type="Pfam" id="PF00698">
    <property type="entry name" value="Acyl_transf_1"/>
    <property type="match status" value="1"/>
</dbReference>
<dbReference type="OrthoDB" id="9778690at2"/>
<dbReference type="GO" id="GO:0071770">
    <property type="term" value="P:DIM/DIP cell wall layer assembly"/>
    <property type="evidence" value="ECO:0007669"/>
    <property type="project" value="TreeGrafter"/>
</dbReference>
<dbReference type="CDD" id="cd00833">
    <property type="entry name" value="PKS"/>
    <property type="match status" value="1"/>
</dbReference>
<dbReference type="SUPFAM" id="SSF51735">
    <property type="entry name" value="NAD(P)-binding Rossmann-fold domains"/>
    <property type="match status" value="3"/>
</dbReference>
<evidence type="ECO:0000256" key="5">
    <source>
        <dbReference type="ARBA" id="ARBA00023194"/>
    </source>
</evidence>
<evidence type="ECO:0000259" key="12">
    <source>
        <dbReference type="PROSITE" id="PS52019"/>
    </source>
</evidence>
<reference evidence="13 14" key="1">
    <citation type="submission" date="2018-11" db="EMBL/GenBank/DDBJ databases">
        <title>Whole genome sequence of Streptomyces chrestomyceticus NBRC 13444(T).</title>
        <authorList>
            <person name="Komaki H."/>
            <person name="Tamura T."/>
        </authorList>
    </citation>
    <scope>NUCLEOTIDE SEQUENCE [LARGE SCALE GENOMIC DNA]</scope>
    <source>
        <strain evidence="13 14">NBRC 13444</strain>
    </source>
</reference>
<evidence type="ECO:0000259" key="11">
    <source>
        <dbReference type="PROSITE" id="PS52004"/>
    </source>
</evidence>
<dbReference type="Pfam" id="PF14765">
    <property type="entry name" value="PS-DH"/>
    <property type="match status" value="1"/>
</dbReference>
<keyword evidence="7" id="KW-0012">Acyltransferase</keyword>
<keyword evidence="5" id="KW-0045">Antibiotic biosynthesis</keyword>
<dbReference type="InterPro" id="IPR020806">
    <property type="entry name" value="PKS_PP-bd"/>
</dbReference>
<dbReference type="Gene3D" id="3.90.180.10">
    <property type="entry name" value="Medium-chain alcohol dehydrogenases, catalytic domain"/>
    <property type="match status" value="1"/>
</dbReference>
<dbReference type="InterPro" id="IPR016036">
    <property type="entry name" value="Malonyl_transacylase_ACP-bd"/>
</dbReference>
<dbReference type="PANTHER" id="PTHR43775">
    <property type="entry name" value="FATTY ACID SYNTHASE"/>
    <property type="match status" value="1"/>
</dbReference>
<dbReference type="InterPro" id="IPR014043">
    <property type="entry name" value="Acyl_transferase_dom"/>
</dbReference>
<dbReference type="InterPro" id="IPR013968">
    <property type="entry name" value="PKS_KR"/>
</dbReference>
<keyword evidence="6" id="KW-0511">Multifunctional enzyme</keyword>
<proteinExistence type="predicted"/>
<dbReference type="InterPro" id="IPR001227">
    <property type="entry name" value="Ac_transferase_dom_sf"/>
</dbReference>
<accession>A0A7U9KX82</accession>
<dbReference type="InterPro" id="IPR042104">
    <property type="entry name" value="PKS_dehydratase_sf"/>
</dbReference>
<feature type="active site" description="Proton donor; for dehydratase activity" evidence="8">
    <location>
        <position position="1122"/>
    </location>
</feature>
<dbReference type="GeneID" id="95622323"/>
<dbReference type="InterPro" id="IPR020843">
    <property type="entry name" value="ER"/>
</dbReference>
<evidence type="ECO:0000256" key="9">
    <source>
        <dbReference type="SAM" id="MobiDB-lite"/>
    </source>
</evidence>
<gene>
    <name evidence="13" type="primary">pks5</name>
    <name evidence="13" type="ORF">OEIGOIKO_03407</name>
</gene>
<dbReference type="InterPro" id="IPR011032">
    <property type="entry name" value="GroES-like_sf"/>
</dbReference>
<dbReference type="InterPro" id="IPR049551">
    <property type="entry name" value="PKS_DH_C"/>
</dbReference>
<dbReference type="SMART" id="SM00823">
    <property type="entry name" value="PKS_PP"/>
    <property type="match status" value="1"/>
</dbReference>